<comment type="caution">
    <text evidence="7">The sequence shown here is derived from an EMBL/GenBank/DDBJ whole genome shotgun (WGS) entry which is preliminary data.</text>
</comment>
<reference evidence="7" key="1">
    <citation type="submission" date="2018-04" db="EMBL/GenBank/DDBJ databases">
        <title>Draft genome sequence of the Candidatus Spirobacillus cienkowskii, a pathogen of freshwater Daphnia species, reconstructed from hemolymph metagenomic reads.</title>
        <authorList>
            <person name="Bresciani L."/>
            <person name="Lemos L.N."/>
            <person name="Wale N."/>
            <person name="Lin J.Y."/>
            <person name="Fernandes G.R."/>
            <person name="Duffy M.A."/>
            <person name="Rodrigues J.M."/>
        </authorList>
    </citation>
    <scope>NUCLEOTIDE SEQUENCE [LARGE SCALE GENOMIC DNA]</scope>
    <source>
        <strain evidence="7">Binning01</strain>
    </source>
</reference>
<protein>
    <recommendedName>
        <fullName evidence="4">sn-glycerol-3-phosphate-binding periplasmic protein UgpB</fullName>
    </recommendedName>
</protein>
<dbReference type="Proteomes" id="UP000253934">
    <property type="component" value="Unassembled WGS sequence"/>
</dbReference>
<dbReference type="AlphaFoldDB" id="A0A369KTF8"/>
<evidence type="ECO:0000256" key="1">
    <source>
        <dbReference type="ARBA" id="ARBA00004418"/>
    </source>
</evidence>
<dbReference type="EMBL" id="QOVW01000066">
    <property type="protein sequence ID" value="RDB36127.1"/>
    <property type="molecule type" value="Genomic_DNA"/>
</dbReference>
<dbReference type="GO" id="GO:0042597">
    <property type="term" value="C:periplasmic space"/>
    <property type="evidence" value="ECO:0007669"/>
    <property type="project" value="UniProtKB-SubCell"/>
</dbReference>
<comment type="subcellular location">
    <subcellularLocation>
        <location evidence="1">Periplasm</location>
    </subcellularLocation>
</comment>
<keyword evidence="5" id="KW-0813">Transport</keyword>
<sequence length="439" mass="49406">MEGITAMRYSYNFFYPIFLLLFCFNNAYSKTKIQFWHGLSGTTSDYLNDIILDFNKSQNDIEVIAVKKGTYQETMISGIAAYRAKKQPDIIQIYEVGTATMLFAKGATIPISQLLNENNITINYDDIIPAVKGYYSENNMLFSFPLNSSSPILYYNNKIFKKAGLNPNSPPKTWEELFVYAEKIKNSGAALCGFTSAWPAWIQLENFSAWHNIPYATDHNGMSSKKPKLTFNSKIQVQHWENLQNANKKGFFTYYGRTSEAQMAFSTQKCGMYFDSTGSYGDVKASNVEFSVAPLPYYKNVSGAPQNTIIGGASLWVFNGIPKDHQKAAAIFIEYLSRPQVMARWHQTSGYLPVTFKSYEQTKLQGFYKNNSGYEIAISELNNKPPTENSKGLRINGLPNIRNIVESNFESMLSGKITAKMALDNAVEKGNEIIQKTGG</sequence>
<dbReference type="SUPFAM" id="SSF53850">
    <property type="entry name" value="Periplasmic binding protein-like II"/>
    <property type="match status" value="1"/>
</dbReference>
<dbReference type="NCBIfam" id="NF008211">
    <property type="entry name" value="PRK10974.1"/>
    <property type="match status" value="1"/>
</dbReference>
<evidence type="ECO:0000256" key="4">
    <source>
        <dbReference type="ARBA" id="ARBA00017470"/>
    </source>
</evidence>
<dbReference type="InterPro" id="IPR006059">
    <property type="entry name" value="SBP"/>
</dbReference>
<dbReference type="PANTHER" id="PTHR43649:SF31">
    <property type="entry name" value="SN-GLYCEROL-3-PHOSPHATE-BINDING PERIPLASMIC PROTEIN UGPB"/>
    <property type="match status" value="1"/>
</dbReference>
<dbReference type="CDD" id="cd14748">
    <property type="entry name" value="PBP2_UgpB"/>
    <property type="match status" value="1"/>
</dbReference>
<dbReference type="Gene3D" id="3.40.190.10">
    <property type="entry name" value="Periplasmic binding protein-like II"/>
    <property type="match status" value="2"/>
</dbReference>
<evidence type="ECO:0000256" key="3">
    <source>
        <dbReference type="ARBA" id="ARBA00011557"/>
    </source>
</evidence>
<keyword evidence="6" id="KW-0732">Signal</keyword>
<proteinExistence type="inferred from homology"/>
<accession>A0A369KTF8</accession>
<keyword evidence="8" id="KW-1185">Reference proteome</keyword>
<comment type="subunit">
    <text evidence="3">The complex is composed of two ATP-binding proteins (UgpC), two transmembrane proteins (UgpA and UgpE) and a solute-binding protein (UgpB).</text>
</comment>
<dbReference type="InterPro" id="IPR050490">
    <property type="entry name" value="Bact_solute-bd_prot1"/>
</dbReference>
<organism evidence="7 8">
    <name type="scientific">Spirobacillus cienkowskii</name>
    <dbReference type="NCBI Taxonomy" id="495820"/>
    <lineage>
        <taxon>Bacteria</taxon>
        <taxon>Pseudomonadati</taxon>
        <taxon>Bdellovibrionota</taxon>
        <taxon>Oligoflexia</taxon>
        <taxon>Silvanigrellales</taxon>
        <taxon>Spirobacillus</taxon>
    </lineage>
</organism>
<evidence type="ECO:0000313" key="7">
    <source>
        <dbReference type="EMBL" id="RDB36127.1"/>
    </source>
</evidence>
<dbReference type="Pfam" id="PF13416">
    <property type="entry name" value="SBP_bac_8"/>
    <property type="match status" value="1"/>
</dbReference>
<dbReference type="PANTHER" id="PTHR43649">
    <property type="entry name" value="ARABINOSE-BINDING PROTEIN-RELATED"/>
    <property type="match status" value="1"/>
</dbReference>
<name>A0A369KTF8_9BACT</name>
<gene>
    <name evidence="7" type="ORF">DCC88_06495</name>
</gene>
<evidence type="ECO:0000313" key="8">
    <source>
        <dbReference type="Proteomes" id="UP000253934"/>
    </source>
</evidence>
<evidence type="ECO:0000256" key="2">
    <source>
        <dbReference type="ARBA" id="ARBA00008520"/>
    </source>
</evidence>
<evidence type="ECO:0000256" key="6">
    <source>
        <dbReference type="ARBA" id="ARBA00022729"/>
    </source>
</evidence>
<evidence type="ECO:0000256" key="5">
    <source>
        <dbReference type="ARBA" id="ARBA00022448"/>
    </source>
</evidence>
<comment type="similarity">
    <text evidence="2">Belongs to the bacterial solute-binding protein 1 family.</text>
</comment>